<dbReference type="SFLD" id="SFLDG01200">
    <property type="entry name" value="SUF1.1"/>
    <property type="match status" value="1"/>
</dbReference>
<reference evidence="5" key="1">
    <citation type="submission" date="2024-02" db="UniProtKB">
        <authorList>
            <consortium name="WormBaseParasite"/>
        </authorList>
    </citation>
    <scope>IDENTIFICATION</scope>
</reference>
<dbReference type="Pfam" id="PF17172">
    <property type="entry name" value="GST_N_4"/>
    <property type="match status" value="1"/>
</dbReference>
<dbReference type="Gene3D" id="1.20.1050.10">
    <property type="match status" value="1"/>
</dbReference>
<dbReference type="InterPro" id="IPR040079">
    <property type="entry name" value="Glutathione_S-Trfase"/>
</dbReference>
<dbReference type="AlphaFoldDB" id="A0AAF3F0T6"/>
<dbReference type="WBParaSite" id="MBELARI_LOCUS20049">
    <property type="protein sequence ID" value="MBELARI_LOCUS20049"/>
    <property type="gene ID" value="MBELARI_LOCUS20049"/>
</dbReference>
<dbReference type="InterPro" id="IPR036249">
    <property type="entry name" value="Thioredoxin-like_sf"/>
</dbReference>
<dbReference type="SFLD" id="SFLDS00019">
    <property type="entry name" value="Glutathione_Transferase_(cytos"/>
    <property type="match status" value="1"/>
</dbReference>
<evidence type="ECO:0000256" key="1">
    <source>
        <dbReference type="ARBA" id="ARBA00006475"/>
    </source>
</evidence>
<dbReference type="InterPro" id="IPR033468">
    <property type="entry name" value="Metaxin_GST"/>
</dbReference>
<feature type="domain" description="Thioredoxin-like fold" evidence="3">
    <location>
        <begin position="59"/>
        <end position="148"/>
    </location>
</feature>
<accession>A0AAF3F0T6</accession>
<sequence length="284" mass="33015">MQTIFVMLMYKITPFLFKTVKGLVKGEKGETELLKKDWQKDVVYLVQFPRSPTIPNFSPFCIKIESFMRVNKIKYEIISTMSSRSKHNLLPFIELNGHQIADSQLILIKLKEYFKVQDYKNARDAATGRMIERAVEAHTFHAINYFKVYENPAAFVSLLSSLIENPIFNLVKPFLVPIVAKVFKGKVKQRISIGLGLFSREEMKDLLHRDLQSFEDLLGENKTFFGDKFTEADLTVFSHFAVTTYIPLECYTKQILKEGKKFPRVSAFLQNVRDEVWGKEFEKN</sequence>
<comment type="similarity">
    <text evidence="1">Belongs to the FAX family.</text>
</comment>
<evidence type="ECO:0000313" key="4">
    <source>
        <dbReference type="Proteomes" id="UP000887575"/>
    </source>
</evidence>
<dbReference type="Proteomes" id="UP000887575">
    <property type="component" value="Unassembled WGS sequence"/>
</dbReference>
<proteinExistence type="inferred from homology"/>
<evidence type="ECO:0000313" key="5">
    <source>
        <dbReference type="WBParaSite" id="MBELARI_LOCUS20049"/>
    </source>
</evidence>
<dbReference type="PANTHER" id="PTHR12289">
    <property type="entry name" value="METAXIN RELATED"/>
    <property type="match status" value="1"/>
</dbReference>
<dbReference type="PANTHER" id="PTHR12289:SF32">
    <property type="entry name" value="GST_C_6 DOMAIN-CONTAINING PROTEIN"/>
    <property type="match status" value="1"/>
</dbReference>
<feature type="domain" description="Metaxin glutathione S-transferase" evidence="2">
    <location>
        <begin position="208"/>
        <end position="258"/>
    </location>
</feature>
<dbReference type="InterPro" id="IPR012336">
    <property type="entry name" value="Thioredoxin-like_fold"/>
</dbReference>
<dbReference type="InterPro" id="IPR036282">
    <property type="entry name" value="Glutathione-S-Trfase_C_sf"/>
</dbReference>
<dbReference type="SUPFAM" id="SSF52833">
    <property type="entry name" value="Thioredoxin-like"/>
    <property type="match status" value="1"/>
</dbReference>
<dbReference type="CDD" id="cd03193">
    <property type="entry name" value="GST_C_Metaxin"/>
    <property type="match status" value="1"/>
</dbReference>
<name>A0AAF3F0T6_9BILA</name>
<evidence type="ECO:0000259" key="2">
    <source>
        <dbReference type="Pfam" id="PF17171"/>
    </source>
</evidence>
<dbReference type="GO" id="GO:0005737">
    <property type="term" value="C:cytoplasm"/>
    <property type="evidence" value="ECO:0007669"/>
    <property type="project" value="TreeGrafter"/>
</dbReference>
<dbReference type="InterPro" id="IPR026928">
    <property type="entry name" value="FAX/IsoI-like"/>
</dbReference>
<keyword evidence="4" id="KW-1185">Reference proteome</keyword>
<dbReference type="InterPro" id="IPR050931">
    <property type="entry name" value="Mito_Protein_Transport_Metaxin"/>
</dbReference>
<dbReference type="SUPFAM" id="SSF47616">
    <property type="entry name" value="GST C-terminal domain-like"/>
    <property type="match status" value="1"/>
</dbReference>
<evidence type="ECO:0000259" key="3">
    <source>
        <dbReference type="Pfam" id="PF17172"/>
    </source>
</evidence>
<protein>
    <submittedName>
        <fullName evidence="5">Glutathione S-transferase</fullName>
    </submittedName>
</protein>
<organism evidence="4 5">
    <name type="scientific">Mesorhabditis belari</name>
    <dbReference type="NCBI Taxonomy" id="2138241"/>
    <lineage>
        <taxon>Eukaryota</taxon>
        <taxon>Metazoa</taxon>
        <taxon>Ecdysozoa</taxon>
        <taxon>Nematoda</taxon>
        <taxon>Chromadorea</taxon>
        <taxon>Rhabditida</taxon>
        <taxon>Rhabditina</taxon>
        <taxon>Rhabditomorpha</taxon>
        <taxon>Rhabditoidea</taxon>
        <taxon>Rhabditidae</taxon>
        <taxon>Mesorhabditinae</taxon>
        <taxon>Mesorhabditis</taxon>
    </lineage>
</organism>
<dbReference type="Pfam" id="PF17171">
    <property type="entry name" value="GST_C_6"/>
    <property type="match status" value="1"/>
</dbReference>
<dbReference type="SFLD" id="SFLDG01180">
    <property type="entry name" value="SUF1"/>
    <property type="match status" value="1"/>
</dbReference>